<dbReference type="AlphaFoldDB" id="A0AAV2FYZ0"/>
<keyword evidence="2" id="KW-1185">Reference proteome</keyword>
<dbReference type="EMBL" id="OZ034820">
    <property type="protein sequence ID" value="CAL1403182.1"/>
    <property type="molecule type" value="Genomic_DNA"/>
</dbReference>
<protein>
    <submittedName>
        <fullName evidence="1">Uncharacterized protein</fullName>
    </submittedName>
</protein>
<proteinExistence type="predicted"/>
<organism evidence="1 2">
    <name type="scientific">Linum trigynum</name>
    <dbReference type="NCBI Taxonomy" id="586398"/>
    <lineage>
        <taxon>Eukaryota</taxon>
        <taxon>Viridiplantae</taxon>
        <taxon>Streptophyta</taxon>
        <taxon>Embryophyta</taxon>
        <taxon>Tracheophyta</taxon>
        <taxon>Spermatophyta</taxon>
        <taxon>Magnoliopsida</taxon>
        <taxon>eudicotyledons</taxon>
        <taxon>Gunneridae</taxon>
        <taxon>Pentapetalae</taxon>
        <taxon>rosids</taxon>
        <taxon>fabids</taxon>
        <taxon>Malpighiales</taxon>
        <taxon>Linaceae</taxon>
        <taxon>Linum</taxon>
    </lineage>
</organism>
<evidence type="ECO:0000313" key="2">
    <source>
        <dbReference type="Proteomes" id="UP001497516"/>
    </source>
</evidence>
<gene>
    <name evidence="1" type="ORF">LTRI10_LOCUS43130</name>
</gene>
<name>A0AAV2FYZ0_9ROSI</name>
<dbReference type="Proteomes" id="UP001497516">
    <property type="component" value="Chromosome 7"/>
</dbReference>
<evidence type="ECO:0000313" key="1">
    <source>
        <dbReference type="EMBL" id="CAL1403182.1"/>
    </source>
</evidence>
<reference evidence="1 2" key="1">
    <citation type="submission" date="2024-04" db="EMBL/GenBank/DDBJ databases">
        <authorList>
            <person name="Fracassetti M."/>
        </authorList>
    </citation>
    <scope>NUCLEOTIDE SEQUENCE [LARGE SCALE GENOMIC DNA]</scope>
</reference>
<sequence>MSKDYLVRIEAEKEKKQPDPAYAPNSRITLAAWLTSGEEEGQEKEEESAAACCCSAPDPEFWQPDSASTLALTWLLSCCSS</sequence>
<accession>A0AAV2FYZ0</accession>